<dbReference type="AlphaFoldDB" id="A0A3B7N4N8"/>
<keyword evidence="3" id="KW-1185">Reference proteome</keyword>
<dbReference type="SUPFAM" id="SSF109854">
    <property type="entry name" value="DinB/YfiT-like putative metalloenzymes"/>
    <property type="match status" value="1"/>
</dbReference>
<dbReference type="InterPro" id="IPR024775">
    <property type="entry name" value="DinB-like"/>
</dbReference>
<dbReference type="EMBL" id="CP032157">
    <property type="protein sequence ID" value="AXY77081.1"/>
    <property type="molecule type" value="Genomic_DNA"/>
</dbReference>
<evidence type="ECO:0000313" key="3">
    <source>
        <dbReference type="Proteomes" id="UP000263900"/>
    </source>
</evidence>
<feature type="domain" description="DinB-like" evidence="1">
    <location>
        <begin position="38"/>
        <end position="189"/>
    </location>
</feature>
<evidence type="ECO:0000259" key="1">
    <source>
        <dbReference type="Pfam" id="PF12867"/>
    </source>
</evidence>
<dbReference type="KEGG" id="pseg:D3H65_25205"/>
<dbReference type="InterPro" id="IPR034660">
    <property type="entry name" value="DinB/YfiT-like"/>
</dbReference>
<sequence length="197" mass="23016">MLREATFPKKLNTMKEDFMSRIKTELTSTFDELYGWFDVPGDKLYYSPQDGGWSIAKTLEHIALTNHYLLILIRKGTIKALEKSRNQSYRDLLSDYELDWDKLELIGQPGAFKWHRPEHMEPRGTASLEIVRTDIQSQIKECLDLLDQMKQGEGILYKTMMTVNGLGKIDVYHYICFLVQHAKRHIVQMQELENSLS</sequence>
<dbReference type="Proteomes" id="UP000263900">
    <property type="component" value="Chromosome"/>
</dbReference>
<proteinExistence type="predicted"/>
<dbReference type="Gene3D" id="1.20.120.450">
    <property type="entry name" value="dinb family like domain"/>
    <property type="match status" value="1"/>
</dbReference>
<organism evidence="2 3">
    <name type="scientific">Paraflavitalea soli</name>
    <dbReference type="NCBI Taxonomy" id="2315862"/>
    <lineage>
        <taxon>Bacteria</taxon>
        <taxon>Pseudomonadati</taxon>
        <taxon>Bacteroidota</taxon>
        <taxon>Chitinophagia</taxon>
        <taxon>Chitinophagales</taxon>
        <taxon>Chitinophagaceae</taxon>
        <taxon>Paraflavitalea</taxon>
    </lineage>
</organism>
<dbReference type="Pfam" id="PF12867">
    <property type="entry name" value="DinB_2"/>
    <property type="match status" value="1"/>
</dbReference>
<protein>
    <submittedName>
        <fullName evidence="2">DinB family protein</fullName>
    </submittedName>
</protein>
<reference evidence="2 3" key="1">
    <citation type="submission" date="2018-09" db="EMBL/GenBank/DDBJ databases">
        <title>Genome sequencing of strain 6GH32-13.</title>
        <authorList>
            <person name="Weon H.-Y."/>
            <person name="Heo J."/>
            <person name="Kwon S.-W."/>
        </authorList>
    </citation>
    <scope>NUCLEOTIDE SEQUENCE [LARGE SCALE GENOMIC DNA]</scope>
    <source>
        <strain evidence="2 3">5GH32-13</strain>
    </source>
</reference>
<name>A0A3B7N4N8_9BACT</name>
<accession>A0A3B7N4N8</accession>
<dbReference type="OrthoDB" id="679284at2"/>
<evidence type="ECO:0000313" key="2">
    <source>
        <dbReference type="EMBL" id="AXY77081.1"/>
    </source>
</evidence>
<gene>
    <name evidence="2" type="ORF">D3H65_25205</name>
</gene>